<dbReference type="PATRIC" id="fig|1345695.3.peg.1067"/>
<organism evidence="4 5">
    <name type="scientific">Clostridium saccharobutylicum DSM 13864</name>
    <dbReference type="NCBI Taxonomy" id="1345695"/>
    <lineage>
        <taxon>Bacteria</taxon>
        <taxon>Bacillati</taxon>
        <taxon>Bacillota</taxon>
        <taxon>Clostridia</taxon>
        <taxon>Eubacteriales</taxon>
        <taxon>Clostridiaceae</taxon>
        <taxon>Clostridium</taxon>
    </lineage>
</organism>
<dbReference type="InterPro" id="IPR004995">
    <property type="entry name" value="Spore_Ger"/>
</dbReference>
<dbReference type="KEGG" id="csb:CLSA_c11210"/>
<keyword evidence="3" id="KW-1133">Transmembrane helix</keyword>
<dbReference type="Proteomes" id="UP000017118">
    <property type="component" value="Chromosome"/>
</dbReference>
<name>U5MRS2_CLOSA</name>
<evidence type="ECO:0000256" key="3">
    <source>
        <dbReference type="SAM" id="Phobius"/>
    </source>
</evidence>
<keyword evidence="5" id="KW-1185">Reference proteome</keyword>
<keyword evidence="2 3" id="KW-0472">Membrane</keyword>
<dbReference type="GO" id="GO:0016020">
    <property type="term" value="C:membrane"/>
    <property type="evidence" value="ECO:0007669"/>
    <property type="project" value="InterPro"/>
</dbReference>
<protein>
    <submittedName>
        <fullName evidence="4">Stage V sporulation protein AF</fullName>
    </submittedName>
</protein>
<reference evidence="4 5" key="1">
    <citation type="journal article" date="2013" name="Genome Announc.">
        <title>Complete Genome Sequence of the Solvent Producer Clostridium saccharobutylicum NCP262 (DSM 13864).</title>
        <authorList>
            <person name="Poehlein A."/>
            <person name="Hartwich K."/>
            <person name="Krabben P."/>
            <person name="Ehrenreich A."/>
            <person name="Liebl W."/>
            <person name="Durre P."/>
            <person name="Gottschalk G."/>
            <person name="Daniel R."/>
        </authorList>
    </citation>
    <scope>NUCLEOTIDE SEQUENCE [LARGE SCALE GENOMIC DNA]</scope>
    <source>
        <strain evidence="4">DSM 13864</strain>
    </source>
</reference>
<dbReference type="GO" id="GO:0009847">
    <property type="term" value="P:spore germination"/>
    <property type="evidence" value="ECO:0007669"/>
    <property type="project" value="InterPro"/>
</dbReference>
<comment type="similarity">
    <text evidence="1">Belongs to the GerABKA family.</text>
</comment>
<feature type="transmembrane region" description="Helical" evidence="3">
    <location>
        <begin position="402"/>
        <end position="424"/>
    </location>
</feature>
<feature type="transmembrane region" description="Helical" evidence="3">
    <location>
        <begin position="350"/>
        <end position="368"/>
    </location>
</feature>
<dbReference type="PIRSF" id="PIRSF005690">
    <property type="entry name" value="GerBA"/>
    <property type="match status" value="1"/>
</dbReference>
<proteinExistence type="inferred from homology"/>
<dbReference type="HOGENOM" id="CLU_021639_3_1_9"/>
<evidence type="ECO:0000256" key="1">
    <source>
        <dbReference type="ARBA" id="ARBA00005278"/>
    </source>
</evidence>
<dbReference type="AlphaFoldDB" id="U5MRS2"/>
<dbReference type="EMBL" id="CP006721">
    <property type="protein sequence ID" value="AGX42127.1"/>
    <property type="molecule type" value="Genomic_DNA"/>
</dbReference>
<feature type="transmembrane region" description="Helical" evidence="3">
    <location>
        <begin position="278"/>
        <end position="298"/>
    </location>
</feature>
<dbReference type="InterPro" id="IPR050768">
    <property type="entry name" value="UPF0353/GerABKA_families"/>
</dbReference>
<dbReference type="PANTHER" id="PTHR22550">
    <property type="entry name" value="SPORE GERMINATION PROTEIN"/>
    <property type="match status" value="1"/>
</dbReference>
<dbReference type="Pfam" id="PF03323">
    <property type="entry name" value="GerA"/>
    <property type="match status" value="1"/>
</dbReference>
<dbReference type="PANTHER" id="PTHR22550:SF9">
    <property type="entry name" value="STAGE V SPORULATION PROTEIN AF"/>
    <property type="match status" value="1"/>
</dbReference>
<evidence type="ECO:0000313" key="4">
    <source>
        <dbReference type="EMBL" id="AGX42127.1"/>
    </source>
</evidence>
<dbReference type="eggNOG" id="COG0697">
    <property type="taxonomic scope" value="Bacteria"/>
</dbReference>
<evidence type="ECO:0000256" key="2">
    <source>
        <dbReference type="ARBA" id="ARBA00023136"/>
    </source>
</evidence>
<keyword evidence="3" id="KW-0812">Transmembrane</keyword>
<gene>
    <name evidence="4" type="primary">spoVAF</name>
    <name evidence="4" type="ORF">CLSA_c11210</name>
</gene>
<sequence length="462" mass="51708">MEQINSRLTVKESFDIIERTIIIGGKHALIYYLSGFVKDDIMQQILRNFFNNISESRMESYTDINSFIDNEIPHVSVEPQKDLDKMIDGLLTGQTVIIIDGFDSSIVMDLRAYAGRSTSEPAKEKTLRGSKDGFVEKIILNSALIRRRIRDPRLICEMHSIGYISKTDVCLVYLDKVVDKRALDVIIQKINSLSIGALTVGDQSLVDLLLSKNWLNPLPKIRYTERPDVAAAHIVEGKIVILVDNSPTAMILPTGIFDFLQDVNDYYFPNFTGNYLRLIRNVVIFFNIFLIPVFILFANGNITLPSSFDFIRPEKPSAVSITTQFIILEIAVDGLKLASLNTPDPLGSSLSIIGGLILGQYAVTTGWFTNETILYSAVVSLAGFAQPSIELNYAFKFLRTLLIILCGTIGFWGLILGTVIGLIVAASSKTITGEPYFYPLIPFNWIKLKNLIFRTRISNKVQ</sequence>
<accession>U5MRS2</accession>
<evidence type="ECO:0000313" key="5">
    <source>
        <dbReference type="Proteomes" id="UP000017118"/>
    </source>
</evidence>